<dbReference type="PANTHER" id="PTHR24193">
    <property type="entry name" value="ANKYRIN REPEAT PROTEIN"/>
    <property type="match status" value="1"/>
</dbReference>
<sequence>MAVRTVLHNLARSKEDNLREIQKYLKIGSNVNKRDIDGNRPLHLAALNEKDNLQDIKEFINAGANVNATNNYGSTALHFAVIRRKYRVIELLLKAEIDVDIQDDLENSALHFAVDRCAGLQVIDHTHVCPVEHVHSDIWIVRELLSWDADIDLFGRNDETPLMWAVRDNNLEVVRNLVKFGSSVTVLNKYMKTPLHFMLDRPQPNISMMLKLMNSGNHEKFINGCMEDFICYIGHRHRGSLSNQLAIAKAFVKCKVFLYVDAELNVRRDHDILPKLEVFANKAFLEVERMLNKILIEDLTVYEIILKRFTPVTERKRAFATDMVFNMLLADYFPIYSDFIVNQIKISFLKKKLGEVKVYVRSETDGKKIVLNKQVTSALSTFLSNTDIFNLIKAYY</sequence>
<evidence type="ECO:0000256" key="12">
    <source>
        <dbReference type="PROSITE-ProRule" id="PRU00023"/>
    </source>
</evidence>
<evidence type="ECO:0000256" key="10">
    <source>
        <dbReference type="ARBA" id="ARBA00023043"/>
    </source>
</evidence>
<name>A0AAV4RIP9_CAEEX</name>
<keyword evidence="7" id="KW-0528">Neurotoxin</keyword>
<evidence type="ECO:0000256" key="11">
    <source>
        <dbReference type="ARBA" id="ARBA00023298"/>
    </source>
</evidence>
<keyword evidence="9" id="KW-0638">Presynaptic neurotoxin</keyword>
<keyword evidence="3" id="KW-0268">Exocytosis</keyword>
<dbReference type="AlphaFoldDB" id="A0AAV4RIP9"/>
<dbReference type="GO" id="GO:0045944">
    <property type="term" value="P:positive regulation of transcription by RNA polymerase II"/>
    <property type="evidence" value="ECO:0007669"/>
    <property type="project" value="TreeGrafter"/>
</dbReference>
<evidence type="ECO:0000256" key="4">
    <source>
        <dbReference type="ARBA" id="ARBA00022525"/>
    </source>
</evidence>
<dbReference type="GO" id="GO:0090729">
    <property type="term" value="F:toxin activity"/>
    <property type="evidence" value="ECO:0007669"/>
    <property type="project" value="UniProtKB-KW"/>
</dbReference>
<dbReference type="Pfam" id="PF12796">
    <property type="entry name" value="Ank_2"/>
    <property type="match status" value="2"/>
</dbReference>
<organism evidence="13 14">
    <name type="scientific">Caerostris extrusa</name>
    <name type="common">Bark spider</name>
    <name type="synonym">Caerostris bankana</name>
    <dbReference type="NCBI Taxonomy" id="172846"/>
    <lineage>
        <taxon>Eukaryota</taxon>
        <taxon>Metazoa</taxon>
        <taxon>Ecdysozoa</taxon>
        <taxon>Arthropoda</taxon>
        <taxon>Chelicerata</taxon>
        <taxon>Arachnida</taxon>
        <taxon>Araneae</taxon>
        <taxon>Araneomorphae</taxon>
        <taxon>Entelegynae</taxon>
        <taxon>Araneoidea</taxon>
        <taxon>Araneidae</taxon>
        <taxon>Caerostris</taxon>
    </lineage>
</organism>
<evidence type="ECO:0000256" key="1">
    <source>
        <dbReference type="ARBA" id="ARBA00004175"/>
    </source>
</evidence>
<dbReference type="GO" id="GO:0000976">
    <property type="term" value="F:transcription cis-regulatory region binding"/>
    <property type="evidence" value="ECO:0007669"/>
    <property type="project" value="TreeGrafter"/>
</dbReference>
<reference evidence="13 14" key="1">
    <citation type="submission" date="2021-06" db="EMBL/GenBank/DDBJ databases">
        <title>Caerostris extrusa draft genome.</title>
        <authorList>
            <person name="Kono N."/>
            <person name="Arakawa K."/>
        </authorList>
    </citation>
    <scope>NUCLEOTIDE SEQUENCE [LARGE SCALE GENOMIC DNA]</scope>
</reference>
<keyword evidence="8" id="KW-0677">Repeat</keyword>
<dbReference type="SMART" id="SM00248">
    <property type="entry name" value="ANK"/>
    <property type="match status" value="4"/>
</dbReference>
<evidence type="ECO:0000256" key="3">
    <source>
        <dbReference type="ARBA" id="ARBA00022483"/>
    </source>
</evidence>
<dbReference type="Gene3D" id="1.25.40.20">
    <property type="entry name" value="Ankyrin repeat-containing domain"/>
    <property type="match status" value="2"/>
</dbReference>
<evidence type="ECO:0000256" key="5">
    <source>
        <dbReference type="ARBA" id="ARBA00022537"/>
    </source>
</evidence>
<keyword evidence="5" id="KW-1052">Target cell membrane</keyword>
<dbReference type="Proteomes" id="UP001054945">
    <property type="component" value="Unassembled WGS sequence"/>
</dbReference>
<keyword evidence="4" id="KW-0964">Secreted</keyword>
<dbReference type="SUPFAM" id="SSF48403">
    <property type="entry name" value="Ankyrin repeat"/>
    <property type="match status" value="1"/>
</dbReference>
<protein>
    <submittedName>
        <fullName evidence="13">Ankyrin repeat protein FPV162</fullName>
    </submittedName>
</protein>
<keyword evidence="14" id="KW-1185">Reference proteome</keyword>
<keyword evidence="11" id="KW-1053">Target membrane</keyword>
<dbReference type="GO" id="GO:0006887">
    <property type="term" value="P:exocytosis"/>
    <property type="evidence" value="ECO:0007669"/>
    <property type="project" value="UniProtKB-KW"/>
</dbReference>
<accession>A0AAV4RIP9</accession>
<dbReference type="PROSITE" id="PS50088">
    <property type="entry name" value="ANK_REPEAT"/>
    <property type="match status" value="3"/>
</dbReference>
<gene>
    <name evidence="13" type="primary">FPV162_4</name>
    <name evidence="13" type="ORF">CEXT_727911</name>
</gene>
<dbReference type="InterPro" id="IPR002110">
    <property type="entry name" value="Ankyrin_rpt"/>
</dbReference>
<dbReference type="InterPro" id="IPR050663">
    <property type="entry name" value="Ankyrin-SOCS_Box"/>
</dbReference>
<proteinExistence type="predicted"/>
<feature type="repeat" description="ANK" evidence="12">
    <location>
        <begin position="72"/>
        <end position="104"/>
    </location>
</feature>
<feature type="repeat" description="ANK" evidence="12">
    <location>
        <begin position="37"/>
        <end position="71"/>
    </location>
</feature>
<evidence type="ECO:0000313" key="14">
    <source>
        <dbReference type="Proteomes" id="UP001054945"/>
    </source>
</evidence>
<dbReference type="PROSITE" id="PS50297">
    <property type="entry name" value="ANK_REP_REGION"/>
    <property type="match status" value="3"/>
</dbReference>
<dbReference type="InterPro" id="IPR036770">
    <property type="entry name" value="Ankyrin_rpt-contain_sf"/>
</dbReference>
<evidence type="ECO:0000256" key="2">
    <source>
        <dbReference type="ARBA" id="ARBA00004613"/>
    </source>
</evidence>
<evidence type="ECO:0000256" key="8">
    <source>
        <dbReference type="ARBA" id="ARBA00022737"/>
    </source>
</evidence>
<comment type="caution">
    <text evidence="13">The sequence shown here is derived from an EMBL/GenBank/DDBJ whole genome shotgun (WGS) entry which is preliminary data.</text>
</comment>
<dbReference type="GO" id="GO:0005576">
    <property type="term" value="C:extracellular region"/>
    <property type="evidence" value="ECO:0007669"/>
    <property type="project" value="UniProtKB-SubCell"/>
</dbReference>
<comment type="subcellular location">
    <subcellularLocation>
        <location evidence="2">Secreted</location>
    </subcellularLocation>
    <subcellularLocation>
        <location evidence="1">Target cell membrane</location>
    </subcellularLocation>
</comment>
<evidence type="ECO:0000256" key="9">
    <source>
        <dbReference type="ARBA" id="ARBA00023028"/>
    </source>
</evidence>
<dbReference type="GO" id="GO:0044218">
    <property type="term" value="C:other organism cell membrane"/>
    <property type="evidence" value="ECO:0007669"/>
    <property type="project" value="UniProtKB-KW"/>
</dbReference>
<dbReference type="GO" id="GO:0044231">
    <property type="term" value="C:host cell presynaptic membrane"/>
    <property type="evidence" value="ECO:0007669"/>
    <property type="project" value="UniProtKB-KW"/>
</dbReference>
<dbReference type="PANTHER" id="PTHR24193:SF121">
    <property type="entry name" value="ADA2A-CONTAINING COMPLEX COMPONENT 3, ISOFORM D"/>
    <property type="match status" value="1"/>
</dbReference>
<evidence type="ECO:0000256" key="7">
    <source>
        <dbReference type="ARBA" id="ARBA00022699"/>
    </source>
</evidence>
<dbReference type="GO" id="GO:0005634">
    <property type="term" value="C:nucleus"/>
    <property type="evidence" value="ECO:0007669"/>
    <property type="project" value="TreeGrafter"/>
</dbReference>
<keyword evidence="10 12" id="KW-0040">ANK repeat</keyword>
<keyword evidence="6" id="KW-0800">Toxin</keyword>
<feature type="repeat" description="ANK" evidence="12">
    <location>
        <begin position="157"/>
        <end position="189"/>
    </location>
</feature>
<keyword evidence="11" id="KW-0472">Membrane</keyword>
<evidence type="ECO:0000313" key="13">
    <source>
        <dbReference type="EMBL" id="GIY21187.1"/>
    </source>
</evidence>
<evidence type="ECO:0000256" key="6">
    <source>
        <dbReference type="ARBA" id="ARBA00022656"/>
    </source>
</evidence>
<dbReference type="EMBL" id="BPLR01007981">
    <property type="protein sequence ID" value="GIY21187.1"/>
    <property type="molecule type" value="Genomic_DNA"/>
</dbReference>